<protein>
    <submittedName>
        <fullName evidence="2">Uncharacterized protein</fullName>
    </submittedName>
</protein>
<organism evidence="2 3">
    <name type="scientific">Cajanus cajan</name>
    <name type="common">Pigeon pea</name>
    <name type="synonym">Cajanus indicus</name>
    <dbReference type="NCBI Taxonomy" id="3821"/>
    <lineage>
        <taxon>Eukaryota</taxon>
        <taxon>Viridiplantae</taxon>
        <taxon>Streptophyta</taxon>
        <taxon>Embryophyta</taxon>
        <taxon>Tracheophyta</taxon>
        <taxon>Spermatophyta</taxon>
        <taxon>Magnoliopsida</taxon>
        <taxon>eudicotyledons</taxon>
        <taxon>Gunneridae</taxon>
        <taxon>Pentapetalae</taxon>
        <taxon>rosids</taxon>
        <taxon>fabids</taxon>
        <taxon>Fabales</taxon>
        <taxon>Fabaceae</taxon>
        <taxon>Papilionoideae</taxon>
        <taxon>50 kb inversion clade</taxon>
        <taxon>NPAAA clade</taxon>
        <taxon>indigoferoid/millettioid clade</taxon>
        <taxon>Phaseoleae</taxon>
        <taxon>Cajanus</taxon>
    </lineage>
</organism>
<dbReference type="OMA" id="MCHILAP"/>
<sequence>MCHILAPVSSVRKVVKNCNLAFDQVGMQRKLQLQQLGELRLEAYENSNIYKEKVKCFHNNHILRKEFKVGEQVLLFNSRFKLIVGKLRSRWDGLFVITNVFTHGVVEIKKEVTNITFKVNGHQLKEFQQSPKLEEKDVEDISLEEPTLGP</sequence>
<dbReference type="AlphaFoldDB" id="A0A151R8Y8"/>
<feature type="region of interest" description="Disordered" evidence="1">
    <location>
        <begin position="130"/>
        <end position="150"/>
    </location>
</feature>
<evidence type="ECO:0000313" key="2">
    <source>
        <dbReference type="EMBL" id="KYP38845.1"/>
    </source>
</evidence>
<gene>
    <name evidence="2" type="ORF">KK1_039875</name>
</gene>
<evidence type="ECO:0000313" key="3">
    <source>
        <dbReference type="Proteomes" id="UP000075243"/>
    </source>
</evidence>
<dbReference type="Proteomes" id="UP000075243">
    <property type="component" value="Unassembled WGS sequence"/>
</dbReference>
<dbReference type="Gramene" id="C.cajan_39935.t">
    <property type="protein sequence ID" value="C.cajan_39935.t"/>
    <property type="gene ID" value="C.cajan_39935"/>
</dbReference>
<name>A0A151R8Y8_CAJCA</name>
<reference evidence="2" key="1">
    <citation type="journal article" date="2012" name="Nat. Biotechnol.">
        <title>Draft genome sequence of pigeonpea (Cajanus cajan), an orphan legume crop of resource-poor farmers.</title>
        <authorList>
            <person name="Varshney R.K."/>
            <person name="Chen W."/>
            <person name="Li Y."/>
            <person name="Bharti A.K."/>
            <person name="Saxena R.K."/>
            <person name="Schlueter J.A."/>
            <person name="Donoghue M.T."/>
            <person name="Azam S."/>
            <person name="Fan G."/>
            <person name="Whaley A.M."/>
            <person name="Farmer A.D."/>
            <person name="Sheridan J."/>
            <person name="Iwata A."/>
            <person name="Tuteja R."/>
            <person name="Penmetsa R.V."/>
            <person name="Wu W."/>
            <person name="Upadhyaya H.D."/>
            <person name="Yang S.P."/>
            <person name="Shah T."/>
            <person name="Saxena K.B."/>
            <person name="Michael T."/>
            <person name="McCombie W.R."/>
            <person name="Yang B."/>
            <person name="Zhang G."/>
            <person name="Yang H."/>
            <person name="Wang J."/>
            <person name="Spillane C."/>
            <person name="Cook D.R."/>
            <person name="May G.D."/>
            <person name="Xu X."/>
            <person name="Jackson S.A."/>
        </authorList>
    </citation>
    <scope>NUCLEOTIDE SEQUENCE [LARGE SCALE GENOMIC DNA]</scope>
</reference>
<dbReference type="EMBL" id="KQ483961">
    <property type="protein sequence ID" value="KYP38845.1"/>
    <property type="molecule type" value="Genomic_DNA"/>
</dbReference>
<proteinExistence type="predicted"/>
<keyword evidence="3" id="KW-1185">Reference proteome</keyword>
<evidence type="ECO:0000256" key="1">
    <source>
        <dbReference type="SAM" id="MobiDB-lite"/>
    </source>
</evidence>
<accession>A0A151R8Y8</accession>